<proteinExistence type="predicted"/>
<reference evidence="1 2" key="1">
    <citation type="submission" date="2013-11" db="EMBL/GenBank/DDBJ databases">
        <title>Genome sequencing of Stegodyphus mimosarum.</title>
        <authorList>
            <person name="Bechsgaard J."/>
        </authorList>
    </citation>
    <scope>NUCLEOTIDE SEQUENCE [LARGE SCALE GENOMIC DNA]</scope>
</reference>
<dbReference type="OrthoDB" id="6428943at2759"/>
<evidence type="ECO:0000313" key="1">
    <source>
        <dbReference type="EMBL" id="KFM71240.1"/>
    </source>
</evidence>
<dbReference type="EMBL" id="KK117719">
    <property type="protein sequence ID" value="KFM71240.1"/>
    <property type="molecule type" value="Genomic_DNA"/>
</dbReference>
<protein>
    <submittedName>
        <fullName evidence="1">Uncharacterized protein</fullName>
    </submittedName>
</protein>
<dbReference type="AlphaFoldDB" id="A0A087U1K1"/>
<organism evidence="1 2">
    <name type="scientific">Stegodyphus mimosarum</name>
    <name type="common">African social velvet spider</name>
    <dbReference type="NCBI Taxonomy" id="407821"/>
    <lineage>
        <taxon>Eukaryota</taxon>
        <taxon>Metazoa</taxon>
        <taxon>Ecdysozoa</taxon>
        <taxon>Arthropoda</taxon>
        <taxon>Chelicerata</taxon>
        <taxon>Arachnida</taxon>
        <taxon>Araneae</taxon>
        <taxon>Araneomorphae</taxon>
        <taxon>Entelegynae</taxon>
        <taxon>Eresoidea</taxon>
        <taxon>Eresidae</taxon>
        <taxon>Stegodyphus</taxon>
    </lineage>
</organism>
<evidence type="ECO:0000313" key="2">
    <source>
        <dbReference type="Proteomes" id="UP000054359"/>
    </source>
</evidence>
<accession>A0A087U1K1</accession>
<keyword evidence="2" id="KW-1185">Reference proteome</keyword>
<name>A0A087U1K1_STEMI</name>
<dbReference type="Proteomes" id="UP000054359">
    <property type="component" value="Unassembled WGS sequence"/>
</dbReference>
<sequence>MDVGDRVAHYRGELFSPSISESISGEDTDNAKVFPSLPDKLLKAIGLLDSSPEEWILSEDSRNDIRLQDLTYIFTSSMITLLCLQNS</sequence>
<feature type="non-terminal residue" evidence="1">
    <location>
        <position position="87"/>
    </location>
</feature>
<gene>
    <name evidence="1" type="ORF">X975_24104</name>
</gene>